<dbReference type="EMBL" id="SRYG01000002">
    <property type="protein sequence ID" value="TGY67151.1"/>
    <property type="molecule type" value="Genomic_DNA"/>
</dbReference>
<name>A0AC61RAB4_9FIRM</name>
<gene>
    <name evidence="1" type="ORF">E5336_01700</name>
</gene>
<evidence type="ECO:0000313" key="2">
    <source>
        <dbReference type="Proteomes" id="UP000308836"/>
    </source>
</evidence>
<protein>
    <submittedName>
        <fullName evidence="1">Uncharacterized protein</fullName>
    </submittedName>
</protein>
<accession>A0AC61RAB4</accession>
<organism evidence="1 2">
    <name type="scientific">Dubosiella muris</name>
    <dbReference type="NCBI Taxonomy" id="3038133"/>
    <lineage>
        <taxon>Bacteria</taxon>
        <taxon>Bacillati</taxon>
        <taxon>Bacillota</taxon>
        <taxon>Erysipelotrichia</taxon>
        <taxon>Erysipelotrichales</taxon>
        <taxon>Erysipelotrichaceae</taxon>
        <taxon>Dubosiella</taxon>
    </lineage>
</organism>
<reference evidence="1" key="1">
    <citation type="submission" date="2019-04" db="EMBL/GenBank/DDBJ databases">
        <title>Microbes associate with the intestines of laboratory mice.</title>
        <authorList>
            <person name="Navarre W."/>
            <person name="Wong E."/>
            <person name="Huang K."/>
            <person name="Tropini C."/>
            <person name="Ng K."/>
            <person name="Yu B."/>
        </authorList>
    </citation>
    <scope>NUCLEOTIDE SEQUENCE</scope>
    <source>
        <strain evidence="1">NM09_H32</strain>
    </source>
</reference>
<keyword evidence="2" id="KW-1185">Reference proteome</keyword>
<comment type="caution">
    <text evidence="1">The sequence shown here is derived from an EMBL/GenBank/DDBJ whole genome shotgun (WGS) entry which is preliminary data.</text>
</comment>
<sequence>MKYIVEKRDGNLVDFQIGKIVNVIKKAFGSLHKEWDESVIELLALRVTADFDAKKDGNRIGVEQIQDSVEKVLSESGFTEVSKAYILYRKQRENVRKLTEHLDRHTSLIASYLSSAATGAGFSNQGMNQYVARQMLRHFWLEEMFDQEIRDAIREGKMIVEPLDSMLAQTVTLDLSQFEKPKQHYDMVVVALHQIVENLAEHVVVSQFETILTPDQITRIRQRFDETRVRFQNVAPARGCFGKVDVVDLQPETLGLAQRALDVRRQVMERLDEAGFYPCEGFMKTMEGEICVVGDSIRTFEKTSGYIWTRKRTISGDEALFELEQEALAGVGTLFDRVEYRLRFVEPVDSGAARNLCQSLRETYPFIADIQIVSDF</sequence>
<proteinExistence type="predicted"/>
<dbReference type="Proteomes" id="UP000308836">
    <property type="component" value="Unassembled WGS sequence"/>
</dbReference>
<evidence type="ECO:0000313" key="1">
    <source>
        <dbReference type="EMBL" id="TGY67151.1"/>
    </source>
</evidence>